<keyword evidence="8" id="KW-0808">Transferase</keyword>
<evidence type="ECO:0000256" key="20">
    <source>
        <dbReference type="SAM" id="Phobius"/>
    </source>
</evidence>
<feature type="transmembrane region" description="Helical" evidence="20">
    <location>
        <begin position="44"/>
        <end position="63"/>
    </location>
</feature>
<dbReference type="EMBL" id="VOPY01000001">
    <property type="protein sequence ID" value="TXC73689.1"/>
    <property type="molecule type" value="Genomic_DNA"/>
</dbReference>
<evidence type="ECO:0000256" key="15">
    <source>
        <dbReference type="ARBA" id="ARBA00023268"/>
    </source>
</evidence>
<dbReference type="GO" id="GO:0009002">
    <property type="term" value="F:serine-type D-Ala-D-Ala carboxypeptidase activity"/>
    <property type="evidence" value="ECO:0007669"/>
    <property type="project" value="UniProtKB-EC"/>
</dbReference>
<evidence type="ECO:0000256" key="4">
    <source>
        <dbReference type="ARBA" id="ARBA00007739"/>
    </source>
</evidence>
<accession>A0A5C6ULG3</accession>
<dbReference type="Pfam" id="PF00905">
    <property type="entry name" value="Transpeptidase"/>
    <property type="match status" value="1"/>
</dbReference>
<keyword evidence="12" id="KW-0573">Peptidoglycan synthesis</keyword>
<comment type="similarity">
    <text evidence="3">In the C-terminal section; belongs to the transpeptidase family.</text>
</comment>
<evidence type="ECO:0000256" key="11">
    <source>
        <dbReference type="ARBA" id="ARBA00022960"/>
    </source>
</evidence>
<evidence type="ECO:0000256" key="7">
    <source>
        <dbReference type="ARBA" id="ARBA00022676"/>
    </source>
</evidence>
<dbReference type="InterPro" id="IPR001264">
    <property type="entry name" value="Glyco_trans_51"/>
</dbReference>
<dbReference type="InterPro" id="IPR012338">
    <property type="entry name" value="Beta-lactam/transpept-like"/>
</dbReference>
<dbReference type="AlphaFoldDB" id="A0A5C6ULG3"/>
<dbReference type="PANTHER" id="PTHR32282:SF27">
    <property type="entry name" value="PENICILLIN-BINDING PROTEIN 1A"/>
    <property type="match status" value="1"/>
</dbReference>
<evidence type="ECO:0000256" key="18">
    <source>
        <dbReference type="ARBA" id="ARBA00049902"/>
    </source>
</evidence>
<feature type="domain" description="Glycosyl transferase family 51" evidence="22">
    <location>
        <begin position="89"/>
        <end position="266"/>
    </location>
</feature>
<organism evidence="23 24">
    <name type="scientific">Flavisphingopyxis soli</name>
    <dbReference type="NCBI Taxonomy" id="2601267"/>
    <lineage>
        <taxon>Bacteria</taxon>
        <taxon>Pseudomonadati</taxon>
        <taxon>Pseudomonadota</taxon>
        <taxon>Alphaproteobacteria</taxon>
        <taxon>Sphingomonadales</taxon>
        <taxon>Sphingopyxidaceae</taxon>
        <taxon>Flavisphingopyxis</taxon>
    </lineage>
</organism>
<dbReference type="GO" id="GO:0030288">
    <property type="term" value="C:outer membrane-bounded periplasmic space"/>
    <property type="evidence" value="ECO:0007669"/>
    <property type="project" value="TreeGrafter"/>
</dbReference>
<evidence type="ECO:0000256" key="9">
    <source>
        <dbReference type="ARBA" id="ARBA00022692"/>
    </source>
</evidence>
<comment type="similarity">
    <text evidence="4">In the N-terminal section; belongs to the glycosyltransferase 51 family.</text>
</comment>
<feature type="compositionally biased region" description="Basic and acidic residues" evidence="19">
    <location>
        <begin position="827"/>
        <end position="836"/>
    </location>
</feature>
<evidence type="ECO:0000259" key="22">
    <source>
        <dbReference type="Pfam" id="PF00912"/>
    </source>
</evidence>
<gene>
    <name evidence="23" type="ORF">FSZ31_02840</name>
</gene>
<evidence type="ECO:0000256" key="6">
    <source>
        <dbReference type="ARBA" id="ARBA00022670"/>
    </source>
</evidence>
<dbReference type="SUPFAM" id="SSF56601">
    <property type="entry name" value="beta-lactamase/transpeptidase-like"/>
    <property type="match status" value="1"/>
</dbReference>
<dbReference type="GO" id="GO:0009252">
    <property type="term" value="P:peptidoglycan biosynthetic process"/>
    <property type="evidence" value="ECO:0007669"/>
    <property type="project" value="UniProtKB-UniPathway"/>
</dbReference>
<comment type="pathway">
    <text evidence="2">Cell wall biogenesis; peptidoglycan biosynthesis.</text>
</comment>
<sequence>MSDDIPSPGTNTSTGDYARYRLRRDAGGVRDWFAARWHRRRFRWLTYAVVTGLLAFMIGWTMIARGLPDARTLLEYQPALPTVVRGANGEPVHSFARDRRVQLDYNEFPPQLIHAYLAAEDKTFFSHGGIDYLGFAGAVFDYVSKLGSGDRAKGGSTITQQVAKNILIGDDYSITRKLKEMVLARRIEGVLTKQQILELYLNEIPLGRQSFGVQAASRAYFDKDVGDLDLNEAAFLAILPKAPEKYGRPQNRAAALARRNFVLGQMENNGWITAAQRAQAASQPLGLVSERGSPFKNAGGYYMEEVRRELLDKFGENAEDGPLSVYAGGLWVRTPYDPAMQAATTNALRAGLLRFDSGHAWSGNLGTIERDDQWLSRLKSSYVSIDYEDWRIAAVLANDGGVARLGFANGTTGRMTAGNARGVLGQIKPGDLIAVKPMAGDEYALRNIPKISGGMVVEDPHSGRIYAMQGGFSNRISSFNRATQAERQPGSTIKPFVYSAALDNGMTPATIIVDQPFCVYQGAGLGEKCFKNYSGGYAGPKTLRWAIEQSRNLMTVAAANQTGMDKVVATIKRMGIGDYKPYLSMALGAGETTVMKMTNAFSMLANAGRELQPRVIDYVQDRHGKVVWPAKWKACEGCNADDWDGKPMPRFVQTGRQVLDPLTAYQMVHILEGVVTRGTAQRLRVLDRPMMGKTGTTNGPKEVWFVGGTPDLVTGVYVGYDTPKSLGGWAQGGRISAPIALDFFQKVIPKDAPKVPFVAPADIRMVRIDRNSGKRVYGVFPDSENGDPKAAVIWEAFKPETEPKRTIRKEEIPEPRKETVKPVTTDARPKQKRDDQEFLEDQGGIY</sequence>
<keyword evidence="13 20" id="KW-1133">Transmembrane helix</keyword>
<dbReference type="InterPro" id="IPR023346">
    <property type="entry name" value="Lysozyme-like_dom_sf"/>
</dbReference>
<name>A0A5C6ULG3_9SPHN</name>
<dbReference type="Gene3D" id="3.40.710.10">
    <property type="entry name" value="DD-peptidase/beta-lactamase superfamily"/>
    <property type="match status" value="1"/>
</dbReference>
<feature type="domain" description="Penicillin-binding protein transpeptidase" evidence="21">
    <location>
        <begin position="453"/>
        <end position="743"/>
    </location>
</feature>
<evidence type="ECO:0000256" key="5">
    <source>
        <dbReference type="ARBA" id="ARBA00022645"/>
    </source>
</evidence>
<keyword evidence="9 20" id="KW-0812">Transmembrane</keyword>
<evidence type="ECO:0000256" key="19">
    <source>
        <dbReference type="SAM" id="MobiDB-lite"/>
    </source>
</evidence>
<dbReference type="NCBIfam" id="TIGR02074">
    <property type="entry name" value="PBP_1a_fam"/>
    <property type="match status" value="1"/>
</dbReference>
<evidence type="ECO:0000256" key="10">
    <source>
        <dbReference type="ARBA" id="ARBA00022801"/>
    </source>
</evidence>
<evidence type="ECO:0000313" key="24">
    <source>
        <dbReference type="Proteomes" id="UP000321129"/>
    </source>
</evidence>
<dbReference type="SUPFAM" id="SSF53955">
    <property type="entry name" value="Lysozyme-like"/>
    <property type="match status" value="1"/>
</dbReference>
<dbReference type="GO" id="GO:0016020">
    <property type="term" value="C:membrane"/>
    <property type="evidence" value="ECO:0007669"/>
    <property type="project" value="UniProtKB-SubCell"/>
</dbReference>
<evidence type="ECO:0000256" key="17">
    <source>
        <dbReference type="ARBA" id="ARBA00034000"/>
    </source>
</evidence>
<evidence type="ECO:0000256" key="12">
    <source>
        <dbReference type="ARBA" id="ARBA00022984"/>
    </source>
</evidence>
<dbReference type="InterPro" id="IPR001460">
    <property type="entry name" value="PCN-bd_Tpept"/>
</dbReference>
<dbReference type="GO" id="GO:0006508">
    <property type="term" value="P:proteolysis"/>
    <property type="evidence" value="ECO:0007669"/>
    <property type="project" value="UniProtKB-KW"/>
</dbReference>
<dbReference type="Proteomes" id="UP000321129">
    <property type="component" value="Unassembled WGS sequence"/>
</dbReference>
<dbReference type="GO" id="GO:0071555">
    <property type="term" value="P:cell wall organization"/>
    <property type="evidence" value="ECO:0007669"/>
    <property type="project" value="UniProtKB-KW"/>
</dbReference>
<keyword evidence="14 20" id="KW-0472">Membrane</keyword>
<keyword evidence="11" id="KW-0133">Cell shape</keyword>
<evidence type="ECO:0000259" key="21">
    <source>
        <dbReference type="Pfam" id="PF00905"/>
    </source>
</evidence>
<evidence type="ECO:0000256" key="14">
    <source>
        <dbReference type="ARBA" id="ARBA00023136"/>
    </source>
</evidence>
<evidence type="ECO:0000256" key="2">
    <source>
        <dbReference type="ARBA" id="ARBA00004752"/>
    </source>
</evidence>
<evidence type="ECO:0000313" key="23">
    <source>
        <dbReference type="EMBL" id="TXC73689.1"/>
    </source>
</evidence>
<dbReference type="OrthoDB" id="9766909at2"/>
<dbReference type="GO" id="GO:0008360">
    <property type="term" value="P:regulation of cell shape"/>
    <property type="evidence" value="ECO:0007669"/>
    <property type="project" value="UniProtKB-KW"/>
</dbReference>
<keyword evidence="10" id="KW-0378">Hydrolase</keyword>
<comment type="catalytic activity">
    <reaction evidence="18">
        <text>[GlcNAc-(1-&gt;4)-Mur2Ac(oyl-L-Ala-gamma-D-Glu-L-Lys-D-Ala-D-Ala)](n)-di-trans,octa-cis-undecaprenyl diphosphate + beta-D-GlcNAc-(1-&gt;4)-Mur2Ac(oyl-L-Ala-gamma-D-Glu-L-Lys-D-Ala-D-Ala)-di-trans,octa-cis-undecaprenyl diphosphate = [GlcNAc-(1-&gt;4)-Mur2Ac(oyl-L-Ala-gamma-D-Glu-L-Lys-D-Ala-D-Ala)](n+1)-di-trans,octa-cis-undecaprenyl diphosphate + di-trans,octa-cis-undecaprenyl diphosphate + H(+)</text>
        <dbReference type="Rhea" id="RHEA:23708"/>
        <dbReference type="Rhea" id="RHEA-COMP:9602"/>
        <dbReference type="Rhea" id="RHEA-COMP:9603"/>
        <dbReference type="ChEBI" id="CHEBI:15378"/>
        <dbReference type="ChEBI" id="CHEBI:58405"/>
        <dbReference type="ChEBI" id="CHEBI:60033"/>
        <dbReference type="ChEBI" id="CHEBI:78435"/>
        <dbReference type="EC" id="2.4.99.28"/>
    </reaction>
</comment>
<evidence type="ECO:0000256" key="1">
    <source>
        <dbReference type="ARBA" id="ARBA00004370"/>
    </source>
</evidence>
<keyword evidence="7" id="KW-0328">Glycosyltransferase</keyword>
<keyword evidence="24" id="KW-1185">Reference proteome</keyword>
<proteinExistence type="inferred from homology"/>
<dbReference type="PANTHER" id="PTHR32282">
    <property type="entry name" value="BINDING PROTEIN TRANSPEPTIDASE, PUTATIVE-RELATED"/>
    <property type="match status" value="1"/>
</dbReference>
<keyword evidence="16" id="KW-0961">Cell wall biogenesis/degradation</keyword>
<comment type="subcellular location">
    <subcellularLocation>
        <location evidence="1">Membrane</location>
    </subcellularLocation>
</comment>
<evidence type="ECO:0000256" key="8">
    <source>
        <dbReference type="ARBA" id="ARBA00022679"/>
    </source>
</evidence>
<feature type="region of interest" description="Disordered" evidence="19">
    <location>
        <begin position="802"/>
        <end position="846"/>
    </location>
</feature>
<keyword evidence="15" id="KW-0511">Multifunctional enzyme</keyword>
<dbReference type="FunFam" id="1.10.3810.10:FF:000001">
    <property type="entry name" value="Penicillin-binding protein 1A"/>
    <property type="match status" value="1"/>
</dbReference>
<dbReference type="Pfam" id="PF00912">
    <property type="entry name" value="Transgly"/>
    <property type="match status" value="1"/>
</dbReference>
<evidence type="ECO:0000256" key="13">
    <source>
        <dbReference type="ARBA" id="ARBA00022989"/>
    </source>
</evidence>
<comment type="caution">
    <text evidence="23">The sequence shown here is derived from an EMBL/GenBank/DDBJ whole genome shotgun (WGS) entry which is preliminary data.</text>
</comment>
<dbReference type="InterPro" id="IPR036950">
    <property type="entry name" value="PBP_transglycosylase"/>
</dbReference>
<dbReference type="GO" id="GO:0008658">
    <property type="term" value="F:penicillin binding"/>
    <property type="evidence" value="ECO:0007669"/>
    <property type="project" value="InterPro"/>
</dbReference>
<evidence type="ECO:0000256" key="16">
    <source>
        <dbReference type="ARBA" id="ARBA00023316"/>
    </source>
</evidence>
<feature type="compositionally biased region" description="Basic and acidic residues" evidence="19">
    <location>
        <begin position="802"/>
        <end position="820"/>
    </location>
</feature>
<protein>
    <submittedName>
        <fullName evidence="23">PBP1A family penicillin-binding protein</fullName>
    </submittedName>
</protein>
<dbReference type="GO" id="GO:0008955">
    <property type="term" value="F:peptidoglycan glycosyltransferase activity"/>
    <property type="evidence" value="ECO:0007669"/>
    <property type="project" value="UniProtKB-EC"/>
</dbReference>
<keyword evidence="5" id="KW-0121">Carboxypeptidase</keyword>
<dbReference type="Gene3D" id="1.10.3810.10">
    <property type="entry name" value="Biosynthetic peptidoglycan transglycosylase-like"/>
    <property type="match status" value="1"/>
</dbReference>
<evidence type="ECO:0000256" key="3">
    <source>
        <dbReference type="ARBA" id="ARBA00007090"/>
    </source>
</evidence>
<dbReference type="InterPro" id="IPR050396">
    <property type="entry name" value="Glycosyltr_51/Transpeptidase"/>
</dbReference>
<reference evidence="23 24" key="1">
    <citation type="submission" date="2019-08" db="EMBL/GenBank/DDBJ databases">
        <title>Sphingorhabdus soil sp. nov., isolated from arctic soil.</title>
        <authorList>
            <person name="Liu Y."/>
        </authorList>
    </citation>
    <scope>NUCLEOTIDE SEQUENCE [LARGE SCALE GENOMIC DNA]</scope>
    <source>
        <strain evidence="23 24">D-2Q-5-6</strain>
    </source>
</reference>
<comment type="catalytic activity">
    <reaction evidence="17">
        <text>Preferential cleavage: (Ac)2-L-Lys-D-Ala-|-D-Ala. Also transpeptidation of peptidyl-alanyl moieties that are N-acyl substituents of D-alanine.</text>
        <dbReference type="EC" id="3.4.16.4"/>
    </reaction>
</comment>
<dbReference type="RefSeq" id="WP_147121525.1">
    <property type="nucleotide sequence ID" value="NZ_VOPY01000001.1"/>
</dbReference>
<dbReference type="UniPathway" id="UPA00219"/>
<keyword evidence="6" id="KW-0645">Protease</keyword>